<evidence type="ECO:0000313" key="3">
    <source>
        <dbReference type="Proteomes" id="UP001281410"/>
    </source>
</evidence>
<organism evidence="2 3">
    <name type="scientific">Dipteronia sinensis</name>
    <dbReference type="NCBI Taxonomy" id="43782"/>
    <lineage>
        <taxon>Eukaryota</taxon>
        <taxon>Viridiplantae</taxon>
        <taxon>Streptophyta</taxon>
        <taxon>Embryophyta</taxon>
        <taxon>Tracheophyta</taxon>
        <taxon>Spermatophyta</taxon>
        <taxon>Magnoliopsida</taxon>
        <taxon>eudicotyledons</taxon>
        <taxon>Gunneridae</taxon>
        <taxon>Pentapetalae</taxon>
        <taxon>rosids</taxon>
        <taxon>malvids</taxon>
        <taxon>Sapindales</taxon>
        <taxon>Sapindaceae</taxon>
        <taxon>Hippocastanoideae</taxon>
        <taxon>Acereae</taxon>
        <taxon>Dipteronia</taxon>
    </lineage>
</organism>
<dbReference type="PANTHER" id="PTHR23272:SF179">
    <property type="entry name" value="ZINC FINGER BED DOMAIN-CONTAINING PROTEIN RICESLEEPER 2-LIKE ISOFORM X1"/>
    <property type="match status" value="1"/>
</dbReference>
<dbReference type="PANTHER" id="PTHR23272">
    <property type="entry name" value="BED FINGER-RELATED"/>
    <property type="match status" value="1"/>
</dbReference>
<comment type="caution">
    <text evidence="2">The sequence shown here is derived from an EMBL/GenBank/DDBJ whole genome shotgun (WGS) entry which is preliminary data.</text>
</comment>
<dbReference type="InterPro" id="IPR025525">
    <property type="entry name" value="hAT-like_transposase_RNase-H"/>
</dbReference>
<dbReference type="Proteomes" id="UP001281410">
    <property type="component" value="Unassembled WGS sequence"/>
</dbReference>
<proteinExistence type="predicted"/>
<dbReference type="AlphaFoldDB" id="A0AAE0E3S0"/>
<dbReference type="EMBL" id="JANJYJ010000006">
    <property type="protein sequence ID" value="KAK3206141.1"/>
    <property type="molecule type" value="Genomic_DNA"/>
</dbReference>
<feature type="domain" description="hAT-like transposase RNase-H fold" evidence="1">
    <location>
        <begin position="184"/>
        <end position="284"/>
    </location>
</feature>
<dbReference type="GO" id="GO:0003677">
    <property type="term" value="F:DNA binding"/>
    <property type="evidence" value="ECO:0007669"/>
    <property type="project" value="InterPro"/>
</dbReference>
<protein>
    <recommendedName>
        <fullName evidence="1">hAT-like transposase RNase-H fold domain-containing protein</fullName>
    </recommendedName>
</protein>
<sequence>MELYQNQSLLLGKRATKNNGSSCLTLAAQHFDYDVSRIELSRMILMHDYPLTMLSMIVTTHFIDDSWQLQSRLLSGLDVIDTGIERIRDSVAFWTATPKRLEKFEEAANFLNVVYEKRLLLDCKTRWNSTYLMLSVALNYKEVFYRLNQRESQYKIMIEESDWELAKEMCDKLKIFYSVTEMFSGTKYPTSNLFFPKICEIKLSLRKWLTSSCVEISSMASNMVAKFDRYWNDVHGVLAMASLLDPRFKLKLPQYFFPLIYGEDKGLDEVKKVSKLCEDIFLEYQTKVGEKRSKEIKAICNYEFSHDGNTIDGVGDIEVDDDNDNELNESTCCNGAAKASK</sequence>
<evidence type="ECO:0000313" key="2">
    <source>
        <dbReference type="EMBL" id="KAK3206141.1"/>
    </source>
</evidence>
<name>A0AAE0E3S0_9ROSI</name>
<dbReference type="SUPFAM" id="SSF53098">
    <property type="entry name" value="Ribonuclease H-like"/>
    <property type="match status" value="1"/>
</dbReference>
<keyword evidence="3" id="KW-1185">Reference proteome</keyword>
<dbReference type="InterPro" id="IPR012337">
    <property type="entry name" value="RNaseH-like_sf"/>
</dbReference>
<reference evidence="2" key="1">
    <citation type="journal article" date="2023" name="Plant J.">
        <title>Genome sequences and population genomics provide insights into the demographic history, inbreeding, and mutation load of two 'living fossil' tree species of Dipteronia.</title>
        <authorList>
            <person name="Feng Y."/>
            <person name="Comes H.P."/>
            <person name="Chen J."/>
            <person name="Zhu S."/>
            <person name="Lu R."/>
            <person name="Zhang X."/>
            <person name="Li P."/>
            <person name="Qiu J."/>
            <person name="Olsen K.M."/>
            <person name="Qiu Y."/>
        </authorList>
    </citation>
    <scope>NUCLEOTIDE SEQUENCE</scope>
    <source>
        <strain evidence="2">NBL</strain>
    </source>
</reference>
<evidence type="ECO:0000259" key="1">
    <source>
        <dbReference type="Pfam" id="PF14372"/>
    </source>
</evidence>
<gene>
    <name evidence="2" type="ORF">Dsin_020187</name>
</gene>
<accession>A0AAE0E3S0</accession>
<dbReference type="Pfam" id="PF14372">
    <property type="entry name" value="hAT-like_RNase-H"/>
    <property type="match status" value="1"/>
</dbReference>